<protein>
    <submittedName>
        <fullName evidence="2">Uncharacterized protein</fullName>
    </submittedName>
</protein>
<evidence type="ECO:0000256" key="1">
    <source>
        <dbReference type="SAM" id="MobiDB-lite"/>
    </source>
</evidence>
<dbReference type="Proteomes" id="UP001595937">
    <property type="component" value="Unassembled WGS sequence"/>
</dbReference>
<accession>A0ABW0FLQ4</accession>
<feature type="region of interest" description="Disordered" evidence="1">
    <location>
        <begin position="222"/>
        <end position="242"/>
    </location>
</feature>
<gene>
    <name evidence="2" type="ORF">ACFPK8_17525</name>
</gene>
<keyword evidence="3" id="KW-1185">Reference proteome</keyword>
<dbReference type="RefSeq" id="WP_343923441.1">
    <property type="nucleotide sequence ID" value="NZ_BAAAIR010000033.1"/>
</dbReference>
<evidence type="ECO:0000313" key="3">
    <source>
        <dbReference type="Proteomes" id="UP001595937"/>
    </source>
</evidence>
<name>A0ABW0FLQ4_9MICO</name>
<reference evidence="3" key="1">
    <citation type="journal article" date="2019" name="Int. J. Syst. Evol. Microbiol.">
        <title>The Global Catalogue of Microorganisms (GCM) 10K type strain sequencing project: providing services to taxonomists for standard genome sequencing and annotation.</title>
        <authorList>
            <consortium name="The Broad Institute Genomics Platform"/>
            <consortium name="The Broad Institute Genome Sequencing Center for Infectious Disease"/>
            <person name="Wu L."/>
            <person name="Ma J."/>
        </authorList>
    </citation>
    <scope>NUCLEOTIDE SEQUENCE [LARGE SCALE GENOMIC DNA]</scope>
    <source>
        <strain evidence="3">CGMCC 1.16455</strain>
    </source>
</reference>
<evidence type="ECO:0000313" key="2">
    <source>
        <dbReference type="EMBL" id="MFC5299320.1"/>
    </source>
</evidence>
<dbReference type="EMBL" id="JBHSLN010000087">
    <property type="protein sequence ID" value="MFC5299320.1"/>
    <property type="molecule type" value="Genomic_DNA"/>
</dbReference>
<dbReference type="GeneID" id="303296973"/>
<comment type="caution">
    <text evidence="2">The sequence shown here is derived from an EMBL/GenBank/DDBJ whole genome shotgun (WGS) entry which is preliminary data.</text>
</comment>
<sequence length="242" mass="25877">MDHSPALTLFESLGADATHEDAEARFREAGWGPCGAGDWAIALASPTADLVVRISPFDPVGPYTARLYREASSTGQVPALHAHRRLAGGGDLQLLERLAPVDESEAHELLARCAVPTTEFSALAAIVGEIHADARRELPWCGPLDTNPSNVMRTLAGQLVLTDPYYADGPNLYASAERDPALLVARIPEAERRYLTHIPLACSGPWEDDDRSALREALRRADEEAITAEPAAASPAGAPVTE</sequence>
<organism evidence="2 3">
    <name type="scientific">Brachybacterium tyrofermentans</name>
    <dbReference type="NCBI Taxonomy" id="47848"/>
    <lineage>
        <taxon>Bacteria</taxon>
        <taxon>Bacillati</taxon>
        <taxon>Actinomycetota</taxon>
        <taxon>Actinomycetes</taxon>
        <taxon>Micrococcales</taxon>
        <taxon>Dermabacteraceae</taxon>
        <taxon>Brachybacterium</taxon>
    </lineage>
</organism>
<feature type="compositionally biased region" description="Low complexity" evidence="1">
    <location>
        <begin position="227"/>
        <end position="242"/>
    </location>
</feature>
<proteinExistence type="predicted"/>